<comment type="caution">
    <text evidence="1">The sequence shown here is derived from an EMBL/GenBank/DDBJ whole genome shotgun (WGS) entry which is preliminary data.</text>
</comment>
<organism evidence="1 2">
    <name type="scientific">Thelohanellus kitauei</name>
    <name type="common">Myxosporean</name>
    <dbReference type="NCBI Taxonomy" id="669202"/>
    <lineage>
        <taxon>Eukaryota</taxon>
        <taxon>Metazoa</taxon>
        <taxon>Cnidaria</taxon>
        <taxon>Myxozoa</taxon>
        <taxon>Myxosporea</taxon>
        <taxon>Bivalvulida</taxon>
        <taxon>Platysporina</taxon>
        <taxon>Myxobolidae</taxon>
        <taxon>Thelohanellus</taxon>
    </lineage>
</organism>
<gene>
    <name evidence="1" type="ORF">RF11_01677</name>
</gene>
<accession>A0A0C2M4C4</accession>
<name>A0A0C2M4C4_THEKT</name>
<protein>
    <submittedName>
        <fullName evidence="1">Uncharacterized protein</fullName>
    </submittedName>
</protein>
<dbReference type="AlphaFoldDB" id="A0A0C2M4C4"/>
<keyword evidence="2" id="KW-1185">Reference proteome</keyword>
<dbReference type="Proteomes" id="UP000031668">
    <property type="component" value="Unassembled WGS sequence"/>
</dbReference>
<proteinExistence type="predicted"/>
<reference evidence="1 2" key="1">
    <citation type="journal article" date="2014" name="Genome Biol. Evol.">
        <title>The genome of the myxosporean Thelohanellus kitauei shows adaptations to nutrient acquisition within its fish host.</title>
        <authorList>
            <person name="Yang Y."/>
            <person name="Xiong J."/>
            <person name="Zhou Z."/>
            <person name="Huo F."/>
            <person name="Miao W."/>
            <person name="Ran C."/>
            <person name="Liu Y."/>
            <person name="Zhang J."/>
            <person name="Feng J."/>
            <person name="Wang M."/>
            <person name="Wang M."/>
            <person name="Wang L."/>
            <person name="Yao B."/>
        </authorList>
    </citation>
    <scope>NUCLEOTIDE SEQUENCE [LARGE SCALE GENOMIC DNA]</scope>
    <source>
        <strain evidence="1">Wuqing</strain>
    </source>
</reference>
<sequence length="261" mass="30724">MILTAYIVSEKNDSEGCFQLSFNPFITEKNELYTTYCGAYRQRCPSSKIFQLFICLQNHDDTSKHNKKVFCNLIHRSDESSDNQEKEIKFLKNFNYPSGSGKHSIFSPTFLVWFFKLENKYEYDAERVEVNNIFGYTNPRVFRTSRQYVNIRETNGPNCLNELNFDFKFKINDFKNKNSSNQTDERFKPKESPNNSYEFTENLKDLCEKQTSTTLYQNIFNKCLSLVDNLDELAAFRSNSNEYVKVDDYSSPDTMLEVSKH</sequence>
<evidence type="ECO:0000313" key="2">
    <source>
        <dbReference type="Proteomes" id="UP000031668"/>
    </source>
</evidence>
<evidence type="ECO:0000313" key="1">
    <source>
        <dbReference type="EMBL" id="KII61895.1"/>
    </source>
</evidence>
<dbReference type="EMBL" id="JWZT01005185">
    <property type="protein sequence ID" value="KII61895.1"/>
    <property type="molecule type" value="Genomic_DNA"/>
</dbReference>